<dbReference type="RefSeq" id="XP_067815569.1">
    <property type="nucleotide sequence ID" value="XM_067965553.1"/>
</dbReference>
<protein>
    <submittedName>
        <fullName evidence="2">Uncharacterized protein</fullName>
    </submittedName>
</protein>
<dbReference type="GeneID" id="94351224"/>
<gene>
    <name evidence="2" type="ORF">CCR75_007493</name>
</gene>
<comment type="caution">
    <text evidence="2">The sequence shown here is derived from an EMBL/GenBank/DDBJ whole genome shotgun (WGS) entry which is preliminary data.</text>
</comment>
<evidence type="ECO:0000313" key="3">
    <source>
        <dbReference type="Proteomes" id="UP000294530"/>
    </source>
</evidence>
<evidence type="ECO:0000256" key="1">
    <source>
        <dbReference type="ARBA" id="ARBA00022448"/>
    </source>
</evidence>
<proteinExistence type="predicted"/>
<keyword evidence="1" id="KW-0813">Transport</keyword>
<organism evidence="2 3">
    <name type="scientific">Bremia lactucae</name>
    <name type="common">Lettuce downy mildew</name>
    <dbReference type="NCBI Taxonomy" id="4779"/>
    <lineage>
        <taxon>Eukaryota</taxon>
        <taxon>Sar</taxon>
        <taxon>Stramenopiles</taxon>
        <taxon>Oomycota</taxon>
        <taxon>Peronosporomycetes</taxon>
        <taxon>Peronosporales</taxon>
        <taxon>Peronosporaceae</taxon>
        <taxon>Bremia</taxon>
    </lineage>
</organism>
<accession>A0A976FG28</accession>
<dbReference type="AlphaFoldDB" id="A0A976FG28"/>
<dbReference type="OrthoDB" id="123181at2759"/>
<evidence type="ECO:0000313" key="2">
    <source>
        <dbReference type="EMBL" id="TDH66070.1"/>
    </source>
</evidence>
<keyword evidence="3" id="KW-1185">Reference proteome</keyword>
<dbReference type="Proteomes" id="UP000294530">
    <property type="component" value="Unassembled WGS sequence"/>
</dbReference>
<dbReference type="EMBL" id="SHOA02000018">
    <property type="protein sequence ID" value="TDH66070.1"/>
    <property type="molecule type" value="Genomic_DNA"/>
</dbReference>
<dbReference type="KEGG" id="blac:94351224"/>
<sequence>MRGVQLIVRTGRTVLCTTHQPSISIVEVCDGLLLLEARGIHGVYFGYLGDNSVIILEYTESSPGAMYIPPQSSTARRTIVIRHAFAIKKLLVPRR</sequence>
<dbReference type="PANTHER" id="PTHR19241">
    <property type="entry name" value="ATP-BINDING CASSETTE TRANSPORTER"/>
    <property type="match status" value="1"/>
</dbReference>
<reference evidence="2 3" key="1">
    <citation type="journal article" date="2021" name="Genome Biol.">
        <title>AFLAP: assembly-free linkage analysis pipeline using k-mers from genome sequencing data.</title>
        <authorList>
            <person name="Fletcher K."/>
            <person name="Zhang L."/>
            <person name="Gil J."/>
            <person name="Han R."/>
            <person name="Cavanaugh K."/>
            <person name="Michelmore R."/>
        </authorList>
    </citation>
    <scope>NUCLEOTIDE SEQUENCE [LARGE SCALE GENOMIC DNA]</scope>
    <source>
        <strain evidence="2 3">SF5</strain>
    </source>
</reference>
<name>A0A976FG28_BRELC</name>